<accession>A0AAE3ZCE6</accession>
<proteinExistence type="predicted"/>
<evidence type="ECO:0000256" key="1">
    <source>
        <dbReference type="SAM" id="MobiDB-lite"/>
    </source>
</evidence>
<evidence type="ECO:0008006" key="4">
    <source>
        <dbReference type="Google" id="ProtNLM"/>
    </source>
</evidence>
<feature type="compositionally biased region" description="Low complexity" evidence="1">
    <location>
        <begin position="197"/>
        <end position="208"/>
    </location>
</feature>
<feature type="compositionally biased region" description="Pro residues" evidence="1">
    <location>
        <begin position="141"/>
        <end position="174"/>
    </location>
</feature>
<name>A0AAE3ZCE6_9ACTN</name>
<dbReference type="AlphaFoldDB" id="A0AAE3ZCE6"/>
<comment type="caution">
    <text evidence="2">The sequence shown here is derived from an EMBL/GenBank/DDBJ whole genome shotgun (WGS) entry which is preliminary data.</text>
</comment>
<gene>
    <name evidence="2" type="ORF">JOF55_000735</name>
</gene>
<dbReference type="RefSeq" id="WP_310269521.1">
    <property type="nucleotide sequence ID" value="NZ_JAVDXW010000001.1"/>
</dbReference>
<dbReference type="EMBL" id="JAVDXW010000001">
    <property type="protein sequence ID" value="MDR7300554.1"/>
    <property type="molecule type" value="Genomic_DNA"/>
</dbReference>
<evidence type="ECO:0000313" key="3">
    <source>
        <dbReference type="Proteomes" id="UP001180845"/>
    </source>
</evidence>
<feature type="compositionally biased region" description="Pro residues" evidence="1">
    <location>
        <begin position="109"/>
        <end position="120"/>
    </location>
</feature>
<feature type="region of interest" description="Disordered" evidence="1">
    <location>
        <begin position="72"/>
        <end position="223"/>
    </location>
</feature>
<evidence type="ECO:0000313" key="2">
    <source>
        <dbReference type="EMBL" id="MDR7300554.1"/>
    </source>
</evidence>
<dbReference type="Proteomes" id="UP001180845">
    <property type="component" value="Unassembled WGS sequence"/>
</dbReference>
<protein>
    <recommendedName>
        <fullName evidence="4">AsnC family protein</fullName>
    </recommendedName>
</protein>
<reference evidence="2" key="1">
    <citation type="submission" date="2023-07" db="EMBL/GenBank/DDBJ databases">
        <title>Sequencing the genomes of 1000 actinobacteria strains.</title>
        <authorList>
            <person name="Klenk H.-P."/>
        </authorList>
    </citation>
    <scope>NUCLEOTIDE SEQUENCE</scope>
    <source>
        <strain evidence="2">DSM 45977</strain>
    </source>
</reference>
<sequence length="356" mass="36002">MTAPDPVDIRLLTFIAETGRAAVHEIAGHLGMDVRDVAARFAALSTSGLPLLVGVECDPQGIRHALATAGAWGHQSSGPYPVGPGGSRPADPQSGGFSGGHPVHSGPSGPHPSGPYPSGPYPSQSGPHPGKQPAAQQPAAPQSPPQPLGPGGFPPGSGPVPQQAPGPNPAPPQAGPHQAGSTWGPPGSASWVRGNSQAAAGAPAAQQTPSPPPPPPRSGTVGSTLEIEGLEGERIGIKLVEVVDPADFLFSAAGHELQEGQRAVVVHTELTNGGVMPFTSLPDLYLVLVAEDGSAIAKAPMSLSSRPPHQIGVSPGETAGGHTVYVLSESTTLSAVRWMLRPGDGPRTLTWDITDL</sequence>
<organism evidence="2 3">
    <name type="scientific">Haloactinomyces albus</name>
    <dbReference type="NCBI Taxonomy" id="1352928"/>
    <lineage>
        <taxon>Bacteria</taxon>
        <taxon>Bacillati</taxon>
        <taxon>Actinomycetota</taxon>
        <taxon>Actinomycetes</taxon>
        <taxon>Actinopolysporales</taxon>
        <taxon>Actinopolysporaceae</taxon>
        <taxon>Haloactinomyces</taxon>
    </lineage>
</organism>
<feature type="compositionally biased region" description="Low complexity" evidence="1">
    <location>
        <begin position="121"/>
        <end position="140"/>
    </location>
</feature>
<keyword evidence="3" id="KW-1185">Reference proteome</keyword>